<dbReference type="SUPFAM" id="SSF55103">
    <property type="entry name" value="FAD-linked oxidases, C-terminal domain"/>
    <property type="match status" value="1"/>
</dbReference>
<keyword evidence="5" id="KW-1185">Reference proteome</keyword>
<evidence type="ECO:0000313" key="5">
    <source>
        <dbReference type="Proteomes" id="UP000272771"/>
    </source>
</evidence>
<dbReference type="Gene3D" id="3.30.465.10">
    <property type="match status" value="1"/>
</dbReference>
<dbReference type="InterPro" id="IPR036318">
    <property type="entry name" value="FAD-bd_PCMH-like_sf"/>
</dbReference>
<dbReference type="Pfam" id="PF01565">
    <property type="entry name" value="FAD_binding_4"/>
    <property type="match status" value="1"/>
</dbReference>
<dbReference type="PANTHER" id="PTHR11748:SF103">
    <property type="entry name" value="GLYCOLATE OXIDASE SUBUNIT GLCE"/>
    <property type="match status" value="1"/>
</dbReference>
<name>A0A448VKC1_9NEIS</name>
<evidence type="ECO:0000313" key="4">
    <source>
        <dbReference type="EMBL" id="VEJ50216.1"/>
    </source>
</evidence>
<dbReference type="GO" id="GO:0016491">
    <property type="term" value="F:oxidoreductase activity"/>
    <property type="evidence" value="ECO:0007669"/>
    <property type="project" value="UniProtKB-KW"/>
</dbReference>
<sequence length="361" mass="38125">MEAGLLRFQEQIHHAAAYGLPLSVRGGGTKDFYGEPFGAEQADVLDTRGYAGIVAYDADELVLTAKAGTPLAEIEAALAERRQMLPFEPPHFGEGATLGGAVAAGLAGPRRAHAGAVKDFVIGVQLLDGQGRLLNFGGRVVKNVAGFDVHKLMAGSLGTLGLMTEISVSLRPQAAAEATLQFECSAAEARRMLNGWMGKPLPLTGSFWANGALFVRLGGSAAGVRAAVAQLGGVVLSEPSASGVWTAVREQWLPVFRPAEGKRLWRVSVPDTAPELALDGSYCMEWGGGLRWYQTDEPAKVVRTAALNAGGHATLFRGGLGDGETVFTPVSPAVAAVQQRLKQTFDPQGIFNPNRRYFQTA</sequence>
<dbReference type="OrthoDB" id="9811557at2"/>
<keyword evidence="1" id="KW-0285">Flavoprotein</keyword>
<dbReference type="InterPro" id="IPR016169">
    <property type="entry name" value="FAD-bd_PCMH_sub2"/>
</dbReference>
<reference evidence="4 5" key="1">
    <citation type="submission" date="2018-12" db="EMBL/GenBank/DDBJ databases">
        <authorList>
            <consortium name="Pathogen Informatics"/>
        </authorList>
    </citation>
    <scope>NUCLEOTIDE SEQUENCE [LARGE SCALE GENOMIC DNA]</scope>
    <source>
        <strain evidence="4 5">NCTC12742</strain>
    </source>
</reference>
<keyword evidence="4" id="KW-0560">Oxidoreductase</keyword>
<dbReference type="Proteomes" id="UP000272771">
    <property type="component" value="Chromosome"/>
</dbReference>
<accession>A0A448VKC1</accession>
<dbReference type="STRING" id="28091.SAMEA3174300_01201"/>
<dbReference type="PANTHER" id="PTHR11748">
    <property type="entry name" value="D-LACTATE DEHYDROGENASE"/>
    <property type="match status" value="1"/>
</dbReference>
<gene>
    <name evidence="4" type="ORF">NCTC12742_00578</name>
</gene>
<dbReference type="InterPro" id="IPR006094">
    <property type="entry name" value="Oxid_FAD_bind_N"/>
</dbReference>
<dbReference type="RefSeq" id="WP_004282848.1">
    <property type="nucleotide sequence ID" value="NZ_CAUJRG010000004.1"/>
</dbReference>
<keyword evidence="2" id="KW-0274">FAD</keyword>
<dbReference type="InterPro" id="IPR016164">
    <property type="entry name" value="FAD-linked_Oxase-like_C"/>
</dbReference>
<organism evidence="4 5">
    <name type="scientific">Neisseria weaveri</name>
    <dbReference type="NCBI Taxonomy" id="28091"/>
    <lineage>
        <taxon>Bacteria</taxon>
        <taxon>Pseudomonadati</taxon>
        <taxon>Pseudomonadota</taxon>
        <taxon>Betaproteobacteria</taxon>
        <taxon>Neisseriales</taxon>
        <taxon>Neisseriaceae</taxon>
        <taxon>Neisseria</taxon>
    </lineage>
</organism>
<dbReference type="AlphaFoldDB" id="A0A448VKC1"/>
<dbReference type="NCBIfam" id="NF008439">
    <property type="entry name" value="PRK11282.1"/>
    <property type="match status" value="1"/>
</dbReference>
<dbReference type="PROSITE" id="PS51387">
    <property type="entry name" value="FAD_PCMH"/>
    <property type="match status" value="1"/>
</dbReference>
<evidence type="ECO:0000259" key="3">
    <source>
        <dbReference type="PROSITE" id="PS51387"/>
    </source>
</evidence>
<evidence type="ECO:0000256" key="1">
    <source>
        <dbReference type="ARBA" id="ARBA00022630"/>
    </source>
</evidence>
<dbReference type="InterPro" id="IPR016166">
    <property type="entry name" value="FAD-bd_PCMH"/>
</dbReference>
<proteinExistence type="predicted"/>
<protein>
    <submittedName>
        <fullName evidence="4">Oxidoreductase, putative</fullName>
        <ecNumber evidence="4">1.-.-.-</ecNumber>
    </submittedName>
</protein>
<feature type="domain" description="FAD-binding PCMH-type" evidence="3">
    <location>
        <begin position="1"/>
        <end position="173"/>
    </location>
</feature>
<dbReference type="GO" id="GO:0071949">
    <property type="term" value="F:FAD binding"/>
    <property type="evidence" value="ECO:0007669"/>
    <property type="project" value="InterPro"/>
</dbReference>
<dbReference type="EMBL" id="LR134533">
    <property type="protein sequence ID" value="VEJ50216.1"/>
    <property type="molecule type" value="Genomic_DNA"/>
</dbReference>
<dbReference type="EC" id="1.-.-.-" evidence="4"/>
<dbReference type="SUPFAM" id="SSF56176">
    <property type="entry name" value="FAD-binding/transporter-associated domain-like"/>
    <property type="match status" value="1"/>
</dbReference>
<evidence type="ECO:0000256" key="2">
    <source>
        <dbReference type="ARBA" id="ARBA00022827"/>
    </source>
</evidence>